<accession>A0A5J4Z7F1</accession>
<dbReference type="Proteomes" id="UP000324585">
    <property type="component" value="Unassembled WGS sequence"/>
</dbReference>
<protein>
    <submittedName>
        <fullName evidence="2">Uncharacterized protein</fullName>
    </submittedName>
</protein>
<gene>
    <name evidence="2" type="ORF">FVE85_6162</name>
</gene>
<evidence type="ECO:0000256" key="1">
    <source>
        <dbReference type="SAM" id="MobiDB-lite"/>
    </source>
</evidence>
<keyword evidence="3" id="KW-1185">Reference proteome</keyword>
<name>A0A5J4Z7F1_PORPP</name>
<evidence type="ECO:0000313" key="2">
    <source>
        <dbReference type="EMBL" id="KAA8498577.1"/>
    </source>
</evidence>
<feature type="region of interest" description="Disordered" evidence="1">
    <location>
        <begin position="1"/>
        <end position="28"/>
    </location>
</feature>
<dbReference type="AlphaFoldDB" id="A0A5J4Z7F1"/>
<organism evidence="2 3">
    <name type="scientific">Porphyridium purpureum</name>
    <name type="common">Red alga</name>
    <name type="synonym">Porphyridium cruentum</name>
    <dbReference type="NCBI Taxonomy" id="35688"/>
    <lineage>
        <taxon>Eukaryota</taxon>
        <taxon>Rhodophyta</taxon>
        <taxon>Bangiophyceae</taxon>
        <taxon>Porphyridiales</taxon>
        <taxon>Porphyridiaceae</taxon>
        <taxon>Porphyridium</taxon>
    </lineage>
</organism>
<proteinExistence type="predicted"/>
<sequence length="483" mass="52253">MSQSQHAPTPMELKRLSKQRRQQASQVGADMCANGAAAGTATNGTFSVSRAVQLANASADSHANEWALMSNTISNFCAPEDTRQAGSPALDALGNGTADGSDVKEWDPSAEGRLDVHADERLLESCEYAYAGRSLESLRYRVRPATFRAAFAAIASSGGVASSLADFNCARDSGRQIRDQLETAMYLARIQFRYPMGMPDETQAKLWRRFWQGERAATLGEDFMRLAHERVDEWQEALRSVLLMLRGLAQEYHERVDGGGESAVRENACCIFLGGSILDVRESVNPDEQVHAAWHNAPAAVKVLLESGHDVLEGIEVEARSTGRINLRVRGAHAVHALIELVQGHTSVAMGISMTDATAREASVSATANVSTRREDVPLILSDVPFPKATISLAPIKGPRPVHVASYGSATARTYQTLLIDGPIRAQHADAFASALSGLLYFDSIDFDDHAGLDATSDRDDKPVHASVRRSLRISARPCAPFT</sequence>
<dbReference type="EMBL" id="VRMN01000001">
    <property type="protein sequence ID" value="KAA8498577.1"/>
    <property type="molecule type" value="Genomic_DNA"/>
</dbReference>
<comment type="caution">
    <text evidence="2">The sequence shown here is derived from an EMBL/GenBank/DDBJ whole genome shotgun (WGS) entry which is preliminary data.</text>
</comment>
<reference evidence="3" key="1">
    <citation type="journal article" date="2019" name="Nat. Commun.">
        <title>Expansion of phycobilisome linker gene families in mesophilic red algae.</title>
        <authorList>
            <person name="Lee J."/>
            <person name="Kim D."/>
            <person name="Bhattacharya D."/>
            <person name="Yoon H.S."/>
        </authorList>
    </citation>
    <scope>NUCLEOTIDE SEQUENCE [LARGE SCALE GENOMIC DNA]</scope>
    <source>
        <strain evidence="3">CCMP 1328</strain>
    </source>
</reference>
<evidence type="ECO:0000313" key="3">
    <source>
        <dbReference type="Proteomes" id="UP000324585"/>
    </source>
</evidence>